<feature type="region of interest" description="Disordered" evidence="2">
    <location>
        <begin position="1280"/>
        <end position="1304"/>
    </location>
</feature>
<feature type="compositionally biased region" description="Low complexity" evidence="2">
    <location>
        <begin position="1834"/>
        <end position="1878"/>
    </location>
</feature>
<feature type="coiled-coil region" evidence="1">
    <location>
        <begin position="963"/>
        <end position="997"/>
    </location>
</feature>
<evidence type="ECO:0000256" key="2">
    <source>
        <dbReference type="SAM" id="MobiDB-lite"/>
    </source>
</evidence>
<feature type="compositionally biased region" description="Low complexity" evidence="2">
    <location>
        <begin position="414"/>
        <end position="436"/>
    </location>
</feature>
<feature type="region of interest" description="Disordered" evidence="2">
    <location>
        <begin position="796"/>
        <end position="821"/>
    </location>
</feature>
<evidence type="ECO:0000313" key="4">
    <source>
        <dbReference type="Proteomes" id="UP001165090"/>
    </source>
</evidence>
<accession>A0ABQ5S191</accession>
<feature type="region of interest" description="Disordered" evidence="2">
    <location>
        <begin position="387"/>
        <end position="436"/>
    </location>
</feature>
<feature type="compositionally biased region" description="Gly residues" evidence="2">
    <location>
        <begin position="1963"/>
        <end position="1974"/>
    </location>
</feature>
<feature type="compositionally biased region" description="Low complexity" evidence="2">
    <location>
        <begin position="2277"/>
        <end position="2288"/>
    </location>
</feature>
<feature type="compositionally biased region" description="Low complexity" evidence="2">
    <location>
        <begin position="1939"/>
        <end position="1954"/>
    </location>
</feature>
<dbReference type="Proteomes" id="UP001165090">
    <property type="component" value="Unassembled WGS sequence"/>
</dbReference>
<dbReference type="PANTHER" id="PTHR16306">
    <property type="entry name" value="TRANSLIN-ASSOCIATED FACTOR X-INTERACTING PROTEIN 1"/>
    <property type="match status" value="1"/>
</dbReference>
<proteinExistence type="predicted"/>
<feature type="region of interest" description="Disordered" evidence="2">
    <location>
        <begin position="2254"/>
        <end position="2288"/>
    </location>
</feature>
<comment type="caution">
    <text evidence="3">The sequence shown here is derived from an EMBL/GenBank/DDBJ whole genome shotgun (WGS) entry which is preliminary data.</text>
</comment>
<feature type="coiled-coil region" evidence="1">
    <location>
        <begin position="1471"/>
        <end position="1513"/>
    </location>
</feature>
<protein>
    <submittedName>
        <fullName evidence="3">Uncharacterized protein</fullName>
    </submittedName>
</protein>
<feature type="region of interest" description="Disordered" evidence="2">
    <location>
        <begin position="1939"/>
        <end position="1978"/>
    </location>
</feature>
<evidence type="ECO:0000313" key="3">
    <source>
        <dbReference type="EMBL" id="GLI63263.1"/>
    </source>
</evidence>
<dbReference type="PANTHER" id="PTHR16306:SF0">
    <property type="entry name" value="TRANSLIN-ASSOCIATED FACTOR X-INTERACTING PROTEIN 1"/>
    <property type="match status" value="1"/>
</dbReference>
<reference evidence="3 4" key="1">
    <citation type="journal article" date="2023" name="IScience">
        <title>Expanded male sex-determining region conserved during the evolution of homothallism in the green alga Volvox.</title>
        <authorList>
            <person name="Yamamoto K."/>
            <person name="Matsuzaki R."/>
            <person name="Mahakham W."/>
            <person name="Heman W."/>
            <person name="Sekimoto H."/>
            <person name="Kawachi M."/>
            <person name="Minakuchi Y."/>
            <person name="Toyoda A."/>
            <person name="Nozaki H."/>
        </authorList>
    </citation>
    <scope>NUCLEOTIDE SEQUENCE [LARGE SCALE GENOMIC DNA]</scope>
    <source>
        <strain evidence="3 4">NIES-4468</strain>
    </source>
</reference>
<feature type="compositionally biased region" description="Low complexity" evidence="2">
    <location>
        <begin position="1226"/>
        <end position="1235"/>
    </location>
</feature>
<sequence length="2288" mass="236439">MEDARGSWRGSTRLGNAVGSEAQQAALYSFQAAQQLDLAPGYQKGKRPKLTSLSLKSINCPPGVSPGPIPLISPRPGSNSSIGQTTVSAPHLHLPAEFSRLCLEVDGEPDKGASVLDLEASFSDSQGRFQQWDLVGAHDAGSAGTAPELPAVPALAMPAGAGHSIHRSPLRRSTLSPRTWNEEDGQQQHVLLSTGARAYTTSCEGSQEAGMPLWPKVVLTSLNRPAVGSSAAAAAAAATAAGGDHQQQQQASSRYSNGSSSNAVHNHNYSSDSNKNVNKTNRSYDGVEHQQLEQQQVGVPQPPPPADIGLHGSMFQQVRTPNNESTALIISPSQRAFRHEKVRRHTSLDLMNLPTQLLVSSSRMAPTPRKPASAVWAGQPWAQDEDMTTVHHQQLHQQQQQTSQVLQQPPPSDLPQQQAPLVTSGAGTPLPAGPAGATKSAAVAVMGAPVAASADTTTGASGSAVAGIVRHGAGAGAGSGSGSGSGAGAGAGAVRIPQPSNLYGRMSSSTLLAKLPPTRVSPRRGGLAILRRSSNGTFQDSTAQQLQLSPYTNAATGGPSGTGPLLLLDTADMDHETHLSSSAPASPVRPRSPASAVITFAGGSVSPSGIRAATVSSTNVVEGVAVTPDGSSHSNPGAFIPVQQATSQPAAEANQFAGYNPSIEQILLGSGAASSSLRSMANSSPPRPDLQLQQAFRNLSSGNKTPRLATREDVWELQAALLRQVSVLASPSPELPAIHSPRTAAGVPLPAAIIAGAGLRNSVGNIRHFRQMQQQNALLPHAGAAAAASSNRGTLAVEGSHRVSTSPDISRRTTADGGPYPEISLPTIINVTSTSAASHSRWATQQPAQPSPVAVVLVGPPVGVAPFTSDDVAFLPLLTRDDEGYVLESLIAGQECALSTALTGIVAQVGVSCVERAHLLHRLWATMRQILAAVLRDRETARSQAAAASREASDCASRAAGEVGSLQQQLASLTQGLEDLTAKDREQTAELVAANKELEHLRQVVTACNVESLSARLVDAAEGRRRAVAEAARLQGQVKALEAEIHELRQEQAMAAARLTACESHTCALTAELRCRTPRPSRSLGILDELLTEHGSHKEAVLAALSTGADPTDLHRLMLGVTHDGEDLSRWVEVFGCVQSVIPPWGDAATHRAAMAPPQDTAVTEAANDNAASVAAMASAAVAGSGGGIAVTASNLGVTSPGTVGIVSPPSCLHGSIPSGAGGTGAAPQTQLAGALGQGVPGGTPPPVRRGVSFSQQVAATAAALAAAVTTGSRVTSGCNSPDWEHLSTPALEPPLAAGSGTGESAAAQAVGGSTLLEASSAGLLARGVNAARHRRRSSAVSESFGGGAGVGGGESAARRQVMSPPQQQAYMKRQHAWLVSAMEVGDVASLRRLFPDEAVDAIGSGLQLGVSSGGMAAWLLGTLSPGGFNFMPYKDLVGVLSRQFQHTPLDLGGPITSGLELAALSTVQRMKVLEDKVQQLHREAVRLKRCLADRKRAERAQVQAEANANERKAHDRPVHPVHTFLTAKWGDFFDGLGCGAKVPKVLHAEGRVFNSRLEKVDAEKLVNSIWAAKADWQSRNPGSQMSLADFMMSYMQRKYVNPRALTETAYTLIYTLGQHMYDPDCHIFIRVLLGEVDEGIRAEGEELQADLVEVFSCLDRVAHGRCTGYVPKRDMHTALKGFFPSKSRARFREVLEALDADCPDSEAVRYRRIFDTDQDLNQGVFAETIRTQHLEERLERLQAIEDALMGAVDKARVHHVPPSLLASVLKLAIPDCAEESVRQYLRLVYGSDAGIRAAEAAAPAANAKFRRAFESSNSSGKGGPNSKGGGSAQGSRSSAAGNPRQGAAPMTTTAASAAGSGTMGAEGAADTGSSPTGSGVGSGSESNGKHEEQVVVIPTAEAVVQLIRLSGWVPQLPADITPLVERLGENNRSLAGSCWSASSPGSWGSSEPATMASTSPRGAGGYSSGGAGANGPKLASWTGNSRAALKRLRYVQAMGALKEAWLREEQARVQHIVQLAHGGGAGAHCLPLMRGPAAPAAEHHNEAGLRGSNSGVAGVPSPEQPIDTDDTGAAAHATLAAAAATVGVKISSLASLPTADEFVDSKEPDVAALEAARKVLSAQFFAATAAMSKNAGSINTTGSPNANNSNGTGTTAGNDGAAKADLSLPNRRLARASGSASNNAAGAISATGGNISSRSPSPACGAATSATAAIAALEEVGERLQRLWALGGTMAALAEERNETFTLGRVPDVHRNVDTGDEPLDGSTGTRNVKHGAAAAGGARMAQ</sequence>
<feature type="region of interest" description="Disordered" evidence="2">
    <location>
        <begin position="1218"/>
        <end position="1249"/>
    </location>
</feature>
<keyword evidence="1" id="KW-0175">Coiled coil</keyword>
<feature type="compositionally biased region" description="Polar residues" evidence="2">
    <location>
        <begin position="262"/>
        <end position="281"/>
    </location>
</feature>
<organism evidence="3 4">
    <name type="scientific">Volvox africanus</name>
    <dbReference type="NCBI Taxonomy" id="51714"/>
    <lineage>
        <taxon>Eukaryota</taxon>
        <taxon>Viridiplantae</taxon>
        <taxon>Chlorophyta</taxon>
        <taxon>core chlorophytes</taxon>
        <taxon>Chlorophyceae</taxon>
        <taxon>CS clade</taxon>
        <taxon>Chlamydomonadales</taxon>
        <taxon>Volvocaceae</taxon>
        <taxon>Volvox</taxon>
    </lineage>
</organism>
<feature type="coiled-coil region" evidence="1">
    <location>
        <begin position="1024"/>
        <end position="1058"/>
    </location>
</feature>
<feature type="region of interest" description="Disordered" evidence="2">
    <location>
        <begin position="2140"/>
        <end position="2164"/>
    </location>
</feature>
<feature type="compositionally biased region" description="Gly residues" evidence="2">
    <location>
        <begin position="1345"/>
        <end position="1355"/>
    </location>
</feature>
<dbReference type="EMBL" id="BSDZ01000015">
    <property type="protein sequence ID" value="GLI63263.1"/>
    <property type="molecule type" value="Genomic_DNA"/>
</dbReference>
<feature type="region of interest" description="Disordered" evidence="2">
    <location>
        <begin position="1814"/>
        <end position="1891"/>
    </location>
</feature>
<name>A0ABQ5S191_9CHLO</name>
<feature type="compositionally biased region" description="Low complexity" evidence="2">
    <location>
        <begin position="239"/>
        <end position="261"/>
    </location>
</feature>
<evidence type="ECO:0000256" key="1">
    <source>
        <dbReference type="SAM" id="Coils"/>
    </source>
</evidence>
<feature type="region of interest" description="Disordered" evidence="2">
    <location>
        <begin position="161"/>
        <end position="186"/>
    </location>
</feature>
<keyword evidence="4" id="KW-1185">Reference proteome</keyword>
<feature type="region of interest" description="Disordered" evidence="2">
    <location>
        <begin position="239"/>
        <end position="281"/>
    </location>
</feature>
<gene>
    <name evidence="3" type="ORF">VaNZ11_006167</name>
</gene>
<feature type="compositionally biased region" description="Gly residues" evidence="2">
    <location>
        <begin position="1821"/>
        <end position="1833"/>
    </location>
</feature>
<feature type="compositionally biased region" description="Low complexity" evidence="2">
    <location>
        <begin position="390"/>
        <end position="407"/>
    </location>
</feature>
<feature type="region of interest" description="Disordered" evidence="2">
    <location>
        <begin position="1336"/>
        <end position="1367"/>
    </location>
</feature>